<dbReference type="EMBL" id="FTNM01000002">
    <property type="protein sequence ID" value="SIR01990.1"/>
    <property type="molecule type" value="Genomic_DNA"/>
</dbReference>
<evidence type="ECO:0000313" key="2">
    <source>
        <dbReference type="EMBL" id="SIR01990.1"/>
    </source>
</evidence>
<keyword evidence="3" id="KW-1185">Reference proteome</keyword>
<name>A0A1N6XI78_9BACT</name>
<dbReference type="InterPro" id="IPR007272">
    <property type="entry name" value="Sulf_transp_TsuA/YedE"/>
</dbReference>
<dbReference type="OrthoDB" id="9790409at2"/>
<dbReference type="Proteomes" id="UP000185924">
    <property type="component" value="Unassembled WGS sequence"/>
</dbReference>
<keyword evidence="1" id="KW-0812">Transmembrane</keyword>
<dbReference type="STRING" id="1077936.SAMN05421545_2155"/>
<dbReference type="AlphaFoldDB" id="A0A1N6XI78"/>
<protein>
    <submittedName>
        <fullName evidence="2">Uncharacterized protein</fullName>
    </submittedName>
</protein>
<evidence type="ECO:0000256" key="1">
    <source>
        <dbReference type="SAM" id="Phobius"/>
    </source>
</evidence>
<dbReference type="Pfam" id="PF04143">
    <property type="entry name" value="Sulf_transp"/>
    <property type="match status" value="1"/>
</dbReference>
<gene>
    <name evidence="2" type="ORF">SAMN05421545_2155</name>
</gene>
<accession>A0A1N6XI78</accession>
<proteinExistence type="predicted"/>
<feature type="transmembrane region" description="Helical" evidence="1">
    <location>
        <begin position="109"/>
        <end position="131"/>
    </location>
</feature>
<keyword evidence="1" id="KW-1133">Transmembrane helix</keyword>
<keyword evidence="1" id="KW-0472">Membrane</keyword>
<dbReference type="RefSeq" id="WP_007652873.1">
    <property type="nucleotide sequence ID" value="NZ_FTNM01000002.1"/>
</dbReference>
<reference evidence="3" key="1">
    <citation type="submission" date="2017-01" db="EMBL/GenBank/DDBJ databases">
        <authorList>
            <person name="Varghese N."/>
            <person name="Submissions S."/>
        </authorList>
    </citation>
    <scope>NUCLEOTIDE SEQUENCE [LARGE SCALE GENOMIC DNA]</scope>
    <source>
        <strain evidence="3">DM9</strain>
    </source>
</reference>
<organism evidence="2 3">
    <name type="scientific">Pontibacter lucknowensis</name>
    <dbReference type="NCBI Taxonomy" id="1077936"/>
    <lineage>
        <taxon>Bacteria</taxon>
        <taxon>Pseudomonadati</taxon>
        <taxon>Bacteroidota</taxon>
        <taxon>Cytophagia</taxon>
        <taxon>Cytophagales</taxon>
        <taxon>Hymenobacteraceae</taxon>
        <taxon>Pontibacter</taxon>
    </lineage>
</organism>
<sequence length="137" mass="15180">MKSIKFIIAGILFGIVMSKSEAISWFRIQEMFRFQDFHMYGIIGTAVVLGTIATLVIKKFKLRDFQGNPIVFTPKEMSIPRYIIGGTIFGLGWALTGACPGPMFVNVGFSYWAIFIAIGGALAGTYMYGAIKDRLPH</sequence>
<feature type="transmembrane region" description="Helical" evidence="1">
    <location>
        <begin position="82"/>
        <end position="103"/>
    </location>
</feature>
<feature type="transmembrane region" description="Helical" evidence="1">
    <location>
        <begin position="38"/>
        <end position="57"/>
    </location>
</feature>
<evidence type="ECO:0000313" key="3">
    <source>
        <dbReference type="Proteomes" id="UP000185924"/>
    </source>
</evidence>